<evidence type="ECO:0000256" key="5">
    <source>
        <dbReference type="ARBA" id="ARBA00022970"/>
    </source>
</evidence>
<keyword evidence="4 8" id="KW-0812">Transmembrane</keyword>
<protein>
    <submittedName>
        <fullName evidence="9">Thiamine transporter thi9</fullName>
    </submittedName>
</protein>
<dbReference type="STRING" id="1198029.A0A1U7LQR7"/>
<reference evidence="9 10" key="1">
    <citation type="submission" date="2016-04" db="EMBL/GenBank/DDBJ databases">
        <title>Evolutionary innovation and constraint leading to complex multicellularity in the Ascomycota.</title>
        <authorList>
            <person name="Cisse O."/>
            <person name="Nguyen A."/>
            <person name="Hewitt D.A."/>
            <person name="Jedd G."/>
            <person name="Stajich J.E."/>
        </authorList>
    </citation>
    <scope>NUCLEOTIDE SEQUENCE [LARGE SCALE GENOMIC DNA]</scope>
    <source>
        <strain evidence="9 10">DAH-3</strain>
    </source>
</reference>
<keyword evidence="5" id="KW-0029">Amino-acid transport</keyword>
<comment type="caution">
    <text evidence="9">The sequence shown here is derived from an EMBL/GenBank/DDBJ whole genome shotgun (WGS) entry which is preliminary data.</text>
</comment>
<evidence type="ECO:0000256" key="6">
    <source>
        <dbReference type="ARBA" id="ARBA00022989"/>
    </source>
</evidence>
<feature type="transmembrane region" description="Helical" evidence="8">
    <location>
        <begin position="61"/>
        <end position="94"/>
    </location>
</feature>
<dbReference type="AlphaFoldDB" id="A0A1U7LQR7"/>
<dbReference type="Gene3D" id="1.20.1740.10">
    <property type="entry name" value="Amino acid/polyamine transporter I"/>
    <property type="match status" value="1"/>
</dbReference>
<feature type="transmembrane region" description="Helical" evidence="8">
    <location>
        <begin position="232"/>
        <end position="249"/>
    </location>
</feature>
<dbReference type="OrthoDB" id="10054429at2759"/>
<feature type="transmembrane region" description="Helical" evidence="8">
    <location>
        <begin position="362"/>
        <end position="385"/>
    </location>
</feature>
<evidence type="ECO:0000313" key="9">
    <source>
        <dbReference type="EMBL" id="OLL25016.1"/>
    </source>
</evidence>
<evidence type="ECO:0000256" key="7">
    <source>
        <dbReference type="ARBA" id="ARBA00023136"/>
    </source>
</evidence>
<organism evidence="9 10">
    <name type="scientific">Neolecta irregularis (strain DAH-3)</name>
    <dbReference type="NCBI Taxonomy" id="1198029"/>
    <lineage>
        <taxon>Eukaryota</taxon>
        <taxon>Fungi</taxon>
        <taxon>Dikarya</taxon>
        <taxon>Ascomycota</taxon>
        <taxon>Taphrinomycotina</taxon>
        <taxon>Neolectales</taxon>
        <taxon>Neolectaceae</taxon>
        <taxon>Neolecta</taxon>
    </lineage>
</organism>
<proteinExistence type="inferred from homology"/>
<feature type="transmembrane region" description="Helical" evidence="8">
    <location>
        <begin position="458"/>
        <end position="479"/>
    </location>
</feature>
<dbReference type="GO" id="GO:0016020">
    <property type="term" value="C:membrane"/>
    <property type="evidence" value="ECO:0007669"/>
    <property type="project" value="UniProtKB-SubCell"/>
</dbReference>
<feature type="transmembrane region" description="Helical" evidence="8">
    <location>
        <begin position="31"/>
        <end position="55"/>
    </location>
</feature>
<keyword evidence="7 8" id="KW-0472">Membrane</keyword>
<comment type="similarity">
    <text evidence="2">Belongs to the amino acid-polyamine-organocation (APC) superfamily.</text>
</comment>
<sequence length="506" mass="55789">MRAKGFVIASCAHAIGYTQTLKRSFDLFESFAASFAAVYVFSGLRFLFSTSIAAGGPAAYWSSYIICVIFTLVTAAVLAEICSALPAAGSVYLWAASSGGLKYGRFFGFLTAWWAITAWATFVASLSQVVMYFALSELTIFDVESFPQTPTDIKFRAVVWIGGQIVLAVMIGLNLVSPGHYKFIFRFATAMIMLDFFLNLIWLPIGVNRTYGFQSAKFVFTKTYNKTGASPVWNWMLSFFATGGALVGFDASGHIAEETHNASLVAARGVFLSALMSCQVEQFFIIVTSQPDVDQLFALDTPQPIVQFYALSLGQHGHVLMNVNGAVSTVAASRLVYAIARDGILPFSGYIRRLAPNGQPRNAIFVIWGVGATLLFTILGSPVAFNSLVSAAGMPTFASWALIACMLGRAFITPNNFKNPRWSLGKFSRPFRVLAFIYTSFMCCVLCSPLQFPVTIDTFNFCPIIFLVVTILAVISWWLTPEDNWLEKRFIQHIQEDKLLYPQLQK</sequence>
<evidence type="ECO:0000256" key="1">
    <source>
        <dbReference type="ARBA" id="ARBA00004141"/>
    </source>
</evidence>
<keyword evidence="10" id="KW-1185">Reference proteome</keyword>
<feature type="transmembrane region" description="Helical" evidence="8">
    <location>
        <begin position="183"/>
        <end position="205"/>
    </location>
</feature>
<accession>A0A1U7LQR7</accession>
<evidence type="ECO:0000256" key="8">
    <source>
        <dbReference type="SAM" id="Phobius"/>
    </source>
</evidence>
<feature type="transmembrane region" description="Helical" evidence="8">
    <location>
        <begin position="106"/>
        <end position="135"/>
    </location>
</feature>
<dbReference type="PIRSF" id="PIRSF006060">
    <property type="entry name" value="AA_transporter"/>
    <property type="match status" value="1"/>
</dbReference>
<dbReference type="EMBL" id="LXFE01000515">
    <property type="protein sequence ID" value="OLL25016.1"/>
    <property type="molecule type" value="Genomic_DNA"/>
</dbReference>
<dbReference type="GO" id="GO:0006865">
    <property type="term" value="P:amino acid transport"/>
    <property type="evidence" value="ECO:0007669"/>
    <property type="project" value="UniProtKB-KW"/>
</dbReference>
<comment type="subcellular location">
    <subcellularLocation>
        <location evidence="1">Membrane</location>
        <topology evidence="1">Multi-pass membrane protein</topology>
    </subcellularLocation>
</comment>
<name>A0A1U7LQR7_NEOID</name>
<dbReference type="InterPro" id="IPR002293">
    <property type="entry name" value="AA/rel_permease1"/>
</dbReference>
<dbReference type="OMA" id="LSWWFIP"/>
<evidence type="ECO:0000256" key="3">
    <source>
        <dbReference type="ARBA" id="ARBA00022448"/>
    </source>
</evidence>
<dbReference type="PANTHER" id="PTHR45649:SF13">
    <property type="entry name" value="THIAMINE TRANSPORTER THI9"/>
    <property type="match status" value="1"/>
</dbReference>
<dbReference type="GO" id="GO:0022857">
    <property type="term" value="F:transmembrane transporter activity"/>
    <property type="evidence" value="ECO:0007669"/>
    <property type="project" value="InterPro"/>
</dbReference>
<evidence type="ECO:0000256" key="4">
    <source>
        <dbReference type="ARBA" id="ARBA00022692"/>
    </source>
</evidence>
<dbReference type="Proteomes" id="UP000186594">
    <property type="component" value="Unassembled WGS sequence"/>
</dbReference>
<gene>
    <name evidence="9" type="ORF">NEOLI_000122</name>
</gene>
<evidence type="ECO:0000313" key="10">
    <source>
        <dbReference type="Proteomes" id="UP000186594"/>
    </source>
</evidence>
<keyword evidence="6 8" id="KW-1133">Transmembrane helix</keyword>
<dbReference type="PANTHER" id="PTHR45649">
    <property type="entry name" value="AMINO-ACID PERMEASE BAT1"/>
    <property type="match status" value="1"/>
</dbReference>
<keyword evidence="3" id="KW-0813">Transport</keyword>
<feature type="transmembrane region" description="Helical" evidence="8">
    <location>
        <begin position="433"/>
        <end position="452"/>
    </location>
</feature>
<feature type="transmembrane region" description="Helical" evidence="8">
    <location>
        <begin position="391"/>
        <end position="412"/>
    </location>
</feature>
<evidence type="ECO:0000256" key="2">
    <source>
        <dbReference type="ARBA" id="ARBA00009523"/>
    </source>
</evidence>
<dbReference type="Pfam" id="PF13520">
    <property type="entry name" value="AA_permease_2"/>
    <property type="match status" value="1"/>
</dbReference>
<feature type="transmembrane region" description="Helical" evidence="8">
    <location>
        <begin position="155"/>
        <end position="176"/>
    </location>
</feature>